<dbReference type="InterPro" id="IPR011006">
    <property type="entry name" value="CheY-like_superfamily"/>
</dbReference>
<dbReference type="SUPFAM" id="SSF52172">
    <property type="entry name" value="CheY-like"/>
    <property type="match status" value="1"/>
</dbReference>
<gene>
    <name evidence="1" type="ORF">BECKDK2373B_GA0170837_102517</name>
</gene>
<sequence>MKYLFVDDMPNYVSIHRKALGKAGHVVVSARDLDFAWDLIEKESLTGSPFDMVLIDLGMDRKDPAFEQEDRELRGILQSRGYGDLPISGQSLGLRLWRKRKTLWQRYCYITNHSILWVDNADGQDPEFGGKLWETVDNILLLDKSDLWLGNIEKKLQVVGKIWENEGWLN</sequence>
<evidence type="ECO:0000313" key="1">
    <source>
        <dbReference type="EMBL" id="VFJ49563.1"/>
    </source>
</evidence>
<dbReference type="AlphaFoldDB" id="A0A450SBP5"/>
<dbReference type="EMBL" id="CAADEX010000025">
    <property type="protein sequence ID" value="VFJ49563.1"/>
    <property type="molecule type" value="Genomic_DNA"/>
</dbReference>
<dbReference type="Gene3D" id="3.40.50.2300">
    <property type="match status" value="1"/>
</dbReference>
<name>A0A450SBP5_9GAMM</name>
<organism evidence="1">
    <name type="scientific">Candidatus Kentrum sp. DK</name>
    <dbReference type="NCBI Taxonomy" id="2126562"/>
    <lineage>
        <taxon>Bacteria</taxon>
        <taxon>Pseudomonadati</taxon>
        <taxon>Pseudomonadota</taxon>
        <taxon>Gammaproteobacteria</taxon>
        <taxon>Candidatus Kentrum</taxon>
    </lineage>
</organism>
<protein>
    <submittedName>
        <fullName evidence="1">Response regulator receiver domain-containing protein</fullName>
    </submittedName>
</protein>
<reference evidence="1" key="1">
    <citation type="submission" date="2019-02" db="EMBL/GenBank/DDBJ databases">
        <authorList>
            <person name="Gruber-Vodicka R. H."/>
            <person name="Seah K. B. B."/>
        </authorList>
    </citation>
    <scope>NUCLEOTIDE SEQUENCE</scope>
    <source>
        <strain evidence="1">BECK_DK47</strain>
    </source>
</reference>
<proteinExistence type="predicted"/>
<accession>A0A450SBP5</accession>